<protein>
    <submittedName>
        <fullName evidence="13">Cation acetate symporter</fullName>
    </submittedName>
</protein>
<accession>A0A1Y3PN47</accession>
<sequence>MNLTTFLLFLCIVGSTLIITHWAAQRKQTTHLFYTAEGSLTGLQNGMAIAGDYISAASFLGITGAIALEGFDGFLYSIGFLVSYLVVLFVVAEPVRHLGKFSVGDVICFRFPGRRMRLAMAAGTFMISIFYMIPQLVASGLLIRMLLGIDYSVSVLVIGSLMTVYVVFGGMVAASWVQIVKTVLLMSGTFLLSLMLLSRFDWQLSALLQQVVEGTPLREQFFLPGNLFASPLEMLSLNLTLLCGTAGLPHILIRFFTVKDAVAVRRSVITASWIIGLFYVMTLILGLGTVALVGWWQLMATDPTGNLAAPLLAEVLGGDFLMAFIAAIAFATIVAVVTGLVISATTSLAHDVYNHVLRGGMATEKEQLRVAKWTAAGIGLISTLFSLGLENLNVAFLVSLTFVVAASSNLPTIVLTIYWKRFNEVGAMVGMTSGFLASLVLVILGPHIMSPEHGWIAREAIFPLYNPGIIAIPIGFLGAVLGTLLSRKPLDQARFARLLVRAQTGIDPLDEAGRRQTWNS</sequence>
<feature type="transmembrane region" description="Helical" evidence="12">
    <location>
        <begin position="118"/>
        <end position="143"/>
    </location>
</feature>
<evidence type="ECO:0000256" key="6">
    <source>
        <dbReference type="ARBA" id="ARBA00022847"/>
    </source>
</evidence>
<name>A0A1Y3PN47_9BACI</name>
<feature type="transmembrane region" description="Helical" evidence="12">
    <location>
        <begin position="45"/>
        <end position="68"/>
    </location>
</feature>
<dbReference type="GO" id="GO:0015123">
    <property type="term" value="F:acetate transmembrane transporter activity"/>
    <property type="evidence" value="ECO:0007669"/>
    <property type="project" value="TreeGrafter"/>
</dbReference>
<dbReference type="CDD" id="cd11480">
    <property type="entry name" value="SLC5sbd_u4"/>
    <property type="match status" value="1"/>
</dbReference>
<evidence type="ECO:0000256" key="3">
    <source>
        <dbReference type="ARBA" id="ARBA00022448"/>
    </source>
</evidence>
<dbReference type="InterPro" id="IPR001734">
    <property type="entry name" value="Na/solute_symporter"/>
</dbReference>
<evidence type="ECO:0000256" key="9">
    <source>
        <dbReference type="ARBA" id="ARBA00023065"/>
    </source>
</evidence>
<evidence type="ECO:0000256" key="5">
    <source>
        <dbReference type="ARBA" id="ARBA00022692"/>
    </source>
</evidence>
<comment type="caution">
    <text evidence="13">The sequence shown here is derived from an EMBL/GenBank/DDBJ whole genome shotgun (WGS) entry which is preliminary data.</text>
</comment>
<evidence type="ECO:0000313" key="14">
    <source>
        <dbReference type="Proteomes" id="UP000196475"/>
    </source>
</evidence>
<dbReference type="NCBIfam" id="TIGR00813">
    <property type="entry name" value="sss"/>
    <property type="match status" value="1"/>
</dbReference>
<comment type="similarity">
    <text evidence="2 11">Belongs to the sodium:solute symporter (SSF) (TC 2.A.21) family.</text>
</comment>
<feature type="transmembrane region" description="Helical" evidence="12">
    <location>
        <begin position="395"/>
        <end position="418"/>
    </location>
</feature>
<evidence type="ECO:0000256" key="11">
    <source>
        <dbReference type="RuleBase" id="RU362091"/>
    </source>
</evidence>
<feature type="transmembrane region" description="Helical" evidence="12">
    <location>
        <begin position="268"/>
        <end position="296"/>
    </location>
</feature>
<evidence type="ECO:0000256" key="2">
    <source>
        <dbReference type="ARBA" id="ARBA00006434"/>
    </source>
</evidence>
<feature type="transmembrane region" description="Helical" evidence="12">
    <location>
        <begin position="74"/>
        <end position="92"/>
    </location>
</feature>
<dbReference type="PANTHER" id="PTHR48086:SF6">
    <property type="entry name" value="CATION_ACETATE SYMPORTER ACTP"/>
    <property type="match status" value="1"/>
</dbReference>
<keyword evidence="3" id="KW-0813">Transport</keyword>
<feature type="transmembrane region" description="Helical" evidence="12">
    <location>
        <begin position="155"/>
        <end position="176"/>
    </location>
</feature>
<dbReference type="EMBL" id="LZRT01000056">
    <property type="protein sequence ID" value="OUM88825.1"/>
    <property type="molecule type" value="Genomic_DNA"/>
</dbReference>
<evidence type="ECO:0000313" key="13">
    <source>
        <dbReference type="EMBL" id="OUM88825.1"/>
    </source>
</evidence>
<dbReference type="Gene3D" id="1.20.1730.10">
    <property type="entry name" value="Sodium/glucose cotransporter"/>
    <property type="match status" value="1"/>
</dbReference>
<dbReference type="InterPro" id="IPR050277">
    <property type="entry name" value="Sodium:Solute_Symporter"/>
</dbReference>
<dbReference type="PANTHER" id="PTHR48086">
    <property type="entry name" value="SODIUM/PROLINE SYMPORTER-RELATED"/>
    <property type="match status" value="1"/>
</dbReference>
<feature type="transmembrane region" description="Helical" evidence="12">
    <location>
        <begin position="464"/>
        <end position="485"/>
    </location>
</feature>
<dbReference type="Pfam" id="PF00474">
    <property type="entry name" value="SSF"/>
    <property type="match status" value="1"/>
</dbReference>
<evidence type="ECO:0000256" key="12">
    <source>
        <dbReference type="SAM" id="Phobius"/>
    </source>
</evidence>
<evidence type="ECO:0000256" key="7">
    <source>
        <dbReference type="ARBA" id="ARBA00022989"/>
    </source>
</evidence>
<organism evidence="13 14">
    <name type="scientific">Bacillus thermozeamaize</name>
    <dbReference type="NCBI Taxonomy" id="230954"/>
    <lineage>
        <taxon>Bacteria</taxon>
        <taxon>Bacillati</taxon>
        <taxon>Bacillota</taxon>
        <taxon>Bacilli</taxon>
        <taxon>Bacillales</taxon>
        <taxon>Bacillaceae</taxon>
        <taxon>Bacillus</taxon>
    </lineage>
</organism>
<keyword evidence="8" id="KW-0915">Sodium</keyword>
<keyword evidence="9" id="KW-0406">Ion transport</keyword>
<keyword evidence="4" id="KW-1003">Cell membrane</keyword>
<keyword evidence="7 12" id="KW-1133">Transmembrane helix</keyword>
<dbReference type="GO" id="GO:0005886">
    <property type="term" value="C:plasma membrane"/>
    <property type="evidence" value="ECO:0007669"/>
    <property type="project" value="UniProtKB-SubCell"/>
</dbReference>
<evidence type="ECO:0000256" key="1">
    <source>
        <dbReference type="ARBA" id="ARBA00004651"/>
    </source>
</evidence>
<keyword evidence="5 12" id="KW-0812">Transmembrane</keyword>
<dbReference type="AlphaFoldDB" id="A0A1Y3PN47"/>
<feature type="transmembrane region" description="Helical" evidence="12">
    <location>
        <begin position="370"/>
        <end position="389"/>
    </location>
</feature>
<dbReference type="InterPro" id="IPR038377">
    <property type="entry name" value="Na/Glc_symporter_sf"/>
</dbReference>
<dbReference type="InterPro" id="IPR018212">
    <property type="entry name" value="Na/solute_symporter_CS"/>
</dbReference>
<keyword evidence="10 12" id="KW-0472">Membrane</keyword>
<dbReference type="GO" id="GO:0006811">
    <property type="term" value="P:monoatomic ion transport"/>
    <property type="evidence" value="ECO:0007669"/>
    <property type="project" value="UniProtKB-KW"/>
</dbReference>
<gene>
    <name evidence="13" type="ORF">BAA01_14485</name>
</gene>
<evidence type="ECO:0000256" key="4">
    <source>
        <dbReference type="ARBA" id="ARBA00022475"/>
    </source>
</evidence>
<dbReference type="GO" id="GO:0006847">
    <property type="term" value="P:plasma membrane acetate transport"/>
    <property type="evidence" value="ECO:0007669"/>
    <property type="project" value="TreeGrafter"/>
</dbReference>
<feature type="transmembrane region" description="Helical" evidence="12">
    <location>
        <begin position="235"/>
        <end position="256"/>
    </location>
</feature>
<keyword evidence="6" id="KW-0769">Symport</keyword>
<evidence type="ECO:0000256" key="10">
    <source>
        <dbReference type="ARBA" id="ARBA00023136"/>
    </source>
</evidence>
<feature type="transmembrane region" description="Helical" evidence="12">
    <location>
        <begin position="6"/>
        <end position="24"/>
    </location>
</feature>
<feature type="transmembrane region" description="Helical" evidence="12">
    <location>
        <begin position="425"/>
        <end position="444"/>
    </location>
</feature>
<dbReference type="Proteomes" id="UP000196475">
    <property type="component" value="Unassembled WGS sequence"/>
</dbReference>
<comment type="subcellular location">
    <subcellularLocation>
        <location evidence="1">Cell membrane</location>
        <topology evidence="1">Multi-pass membrane protein</topology>
    </subcellularLocation>
</comment>
<feature type="transmembrane region" description="Helical" evidence="12">
    <location>
        <begin position="320"/>
        <end position="349"/>
    </location>
</feature>
<dbReference type="GO" id="GO:0015293">
    <property type="term" value="F:symporter activity"/>
    <property type="evidence" value="ECO:0007669"/>
    <property type="project" value="UniProtKB-KW"/>
</dbReference>
<proteinExistence type="inferred from homology"/>
<dbReference type="PROSITE" id="PS00456">
    <property type="entry name" value="NA_SOLUT_SYMP_1"/>
    <property type="match status" value="1"/>
</dbReference>
<evidence type="ECO:0000256" key="8">
    <source>
        <dbReference type="ARBA" id="ARBA00023053"/>
    </source>
</evidence>
<reference evidence="14" key="1">
    <citation type="submission" date="2016-06" db="EMBL/GenBank/DDBJ databases">
        <authorList>
            <person name="Nascimento L."/>
            <person name="Pereira R.V."/>
            <person name="Martins L.F."/>
            <person name="Quaggio R.B."/>
            <person name="Silva A.M."/>
            <person name="Setubal J.C."/>
        </authorList>
    </citation>
    <scope>NUCLEOTIDE SEQUENCE [LARGE SCALE GENOMIC DNA]</scope>
</reference>
<dbReference type="PROSITE" id="PS50283">
    <property type="entry name" value="NA_SOLUT_SYMP_3"/>
    <property type="match status" value="1"/>
</dbReference>